<evidence type="ECO:0000256" key="5">
    <source>
        <dbReference type="SAM" id="MobiDB-lite"/>
    </source>
</evidence>
<dbReference type="InterPro" id="IPR009057">
    <property type="entry name" value="Homeodomain-like_sf"/>
</dbReference>
<name>A0A853A004_9ACTN</name>
<keyword evidence="1" id="KW-0805">Transcription regulation</keyword>
<dbReference type="PRINTS" id="PR00455">
    <property type="entry name" value="HTHTETR"/>
</dbReference>
<accession>A0A853A004</accession>
<dbReference type="InterPro" id="IPR050109">
    <property type="entry name" value="HTH-type_TetR-like_transc_reg"/>
</dbReference>
<dbReference type="EMBL" id="JACBZD010000001">
    <property type="protein sequence ID" value="NYI07437.1"/>
    <property type="molecule type" value="Genomic_DNA"/>
</dbReference>
<keyword evidence="2 4" id="KW-0238">DNA-binding</keyword>
<dbReference type="RefSeq" id="WP_179815849.1">
    <property type="nucleotide sequence ID" value="NZ_JACBZD010000001.1"/>
</dbReference>
<dbReference type="PANTHER" id="PTHR30055:SF238">
    <property type="entry name" value="MYCOFACTOCIN BIOSYNTHESIS TRANSCRIPTIONAL REGULATOR MFTR-RELATED"/>
    <property type="match status" value="1"/>
</dbReference>
<dbReference type="GO" id="GO:0003700">
    <property type="term" value="F:DNA-binding transcription factor activity"/>
    <property type="evidence" value="ECO:0007669"/>
    <property type="project" value="TreeGrafter"/>
</dbReference>
<dbReference type="Pfam" id="PF17754">
    <property type="entry name" value="TetR_C_14"/>
    <property type="match status" value="1"/>
</dbReference>
<dbReference type="SUPFAM" id="SSF46689">
    <property type="entry name" value="Homeodomain-like"/>
    <property type="match status" value="1"/>
</dbReference>
<evidence type="ECO:0000313" key="7">
    <source>
        <dbReference type="EMBL" id="NYI07437.1"/>
    </source>
</evidence>
<keyword evidence="8" id="KW-1185">Reference proteome</keyword>
<feature type="domain" description="HTH tetR-type" evidence="6">
    <location>
        <begin position="25"/>
        <end position="85"/>
    </location>
</feature>
<proteinExistence type="predicted"/>
<protein>
    <submittedName>
        <fullName evidence="7">AcrR family transcriptional regulator</fullName>
    </submittedName>
</protein>
<dbReference type="GO" id="GO:0000976">
    <property type="term" value="F:transcription cis-regulatory region binding"/>
    <property type="evidence" value="ECO:0007669"/>
    <property type="project" value="TreeGrafter"/>
</dbReference>
<dbReference type="AlphaFoldDB" id="A0A853A004"/>
<evidence type="ECO:0000256" key="2">
    <source>
        <dbReference type="ARBA" id="ARBA00023125"/>
    </source>
</evidence>
<evidence type="ECO:0000256" key="1">
    <source>
        <dbReference type="ARBA" id="ARBA00023015"/>
    </source>
</evidence>
<dbReference type="InterPro" id="IPR001647">
    <property type="entry name" value="HTH_TetR"/>
</dbReference>
<feature type="compositionally biased region" description="Pro residues" evidence="5">
    <location>
        <begin position="1"/>
        <end position="16"/>
    </location>
</feature>
<feature type="region of interest" description="Disordered" evidence="5">
    <location>
        <begin position="1"/>
        <end position="20"/>
    </location>
</feature>
<sequence length="219" mass="24665">MTSPSPTAPPARPDGPLPLRERKKLRTRRALAEAALALFSERGYDATTLDDVVDAVEVSKRTFFRNYACKEDVALAPELELWAHYRTAVRDRPLTGSLLTFYQETLFETLADMSDDWERHFLTSRKLAESTPALTAHSLENCSRTTEAVIDAVIERLGPGHPDPIRLRLPLEVVIAAWRWALHRWSSRPGEPAREDLVAEMRQAFAAIGDSMRLTLDDA</sequence>
<dbReference type="PROSITE" id="PS50977">
    <property type="entry name" value="HTH_TETR_2"/>
    <property type="match status" value="1"/>
</dbReference>
<comment type="caution">
    <text evidence="7">The sequence shown here is derived from an EMBL/GenBank/DDBJ whole genome shotgun (WGS) entry which is preliminary data.</text>
</comment>
<evidence type="ECO:0000256" key="3">
    <source>
        <dbReference type="ARBA" id="ARBA00023163"/>
    </source>
</evidence>
<dbReference type="Proteomes" id="UP000567795">
    <property type="component" value="Unassembled WGS sequence"/>
</dbReference>
<gene>
    <name evidence="7" type="ORF">FHU37_004380</name>
</gene>
<dbReference type="Pfam" id="PF00440">
    <property type="entry name" value="TetR_N"/>
    <property type="match status" value="1"/>
</dbReference>
<reference evidence="7 8" key="1">
    <citation type="submission" date="2020-07" db="EMBL/GenBank/DDBJ databases">
        <title>Sequencing the genomes of 1000 actinobacteria strains.</title>
        <authorList>
            <person name="Klenk H.-P."/>
        </authorList>
    </citation>
    <scope>NUCLEOTIDE SEQUENCE [LARGE SCALE GENOMIC DNA]</scope>
    <source>
        <strain evidence="7 8">DSM 42178</strain>
    </source>
</reference>
<dbReference type="InterPro" id="IPR041347">
    <property type="entry name" value="MftR_C"/>
</dbReference>
<evidence type="ECO:0000259" key="6">
    <source>
        <dbReference type="PROSITE" id="PS50977"/>
    </source>
</evidence>
<dbReference type="Gene3D" id="1.10.357.10">
    <property type="entry name" value="Tetracycline Repressor, domain 2"/>
    <property type="match status" value="1"/>
</dbReference>
<organism evidence="7 8">
    <name type="scientific">Allostreptomyces psammosilenae</name>
    <dbReference type="NCBI Taxonomy" id="1892865"/>
    <lineage>
        <taxon>Bacteria</taxon>
        <taxon>Bacillati</taxon>
        <taxon>Actinomycetota</taxon>
        <taxon>Actinomycetes</taxon>
        <taxon>Kitasatosporales</taxon>
        <taxon>Streptomycetaceae</taxon>
        <taxon>Allostreptomyces</taxon>
    </lineage>
</organism>
<dbReference type="Gene3D" id="1.10.10.60">
    <property type="entry name" value="Homeodomain-like"/>
    <property type="match status" value="1"/>
</dbReference>
<evidence type="ECO:0000256" key="4">
    <source>
        <dbReference type="PROSITE-ProRule" id="PRU00335"/>
    </source>
</evidence>
<dbReference type="PANTHER" id="PTHR30055">
    <property type="entry name" value="HTH-TYPE TRANSCRIPTIONAL REGULATOR RUTR"/>
    <property type="match status" value="1"/>
</dbReference>
<keyword evidence="3" id="KW-0804">Transcription</keyword>
<feature type="DNA-binding region" description="H-T-H motif" evidence="4">
    <location>
        <begin position="48"/>
        <end position="67"/>
    </location>
</feature>
<evidence type="ECO:0000313" key="8">
    <source>
        <dbReference type="Proteomes" id="UP000567795"/>
    </source>
</evidence>